<gene>
    <name evidence="1" type="ORF">CC84DRAFT_1167923</name>
</gene>
<organism evidence="1 2">
    <name type="scientific">Paraphaeosphaeria sporulosa</name>
    <dbReference type="NCBI Taxonomy" id="1460663"/>
    <lineage>
        <taxon>Eukaryota</taxon>
        <taxon>Fungi</taxon>
        <taxon>Dikarya</taxon>
        <taxon>Ascomycota</taxon>
        <taxon>Pezizomycotina</taxon>
        <taxon>Dothideomycetes</taxon>
        <taxon>Pleosporomycetidae</taxon>
        <taxon>Pleosporales</taxon>
        <taxon>Massarineae</taxon>
        <taxon>Didymosphaeriaceae</taxon>
        <taxon>Paraphaeosphaeria</taxon>
    </lineage>
</organism>
<sequence>MARLGDVSTYEKVSRQAEDTVAGSVRITIPRQSIASNQHGNVLASQTGHVARRAGVCRESQQRVQCQRSSGNARVVISDG</sequence>
<dbReference type="InParanoid" id="A0A177C4F7"/>
<proteinExistence type="predicted"/>
<protein>
    <submittedName>
        <fullName evidence="1">Uncharacterized protein</fullName>
    </submittedName>
</protein>
<dbReference type="EMBL" id="KV441557">
    <property type="protein sequence ID" value="OAG01769.1"/>
    <property type="molecule type" value="Genomic_DNA"/>
</dbReference>
<evidence type="ECO:0000313" key="1">
    <source>
        <dbReference type="EMBL" id="OAG01769.1"/>
    </source>
</evidence>
<dbReference type="GeneID" id="28762773"/>
<name>A0A177C4F7_9PLEO</name>
<dbReference type="RefSeq" id="XP_018032134.1">
    <property type="nucleotide sequence ID" value="XM_018179287.1"/>
</dbReference>
<dbReference type="Proteomes" id="UP000077069">
    <property type="component" value="Unassembled WGS sequence"/>
</dbReference>
<dbReference type="AlphaFoldDB" id="A0A177C4F7"/>
<accession>A0A177C4F7</accession>
<reference evidence="1 2" key="1">
    <citation type="submission" date="2016-05" db="EMBL/GenBank/DDBJ databases">
        <title>Comparative analysis of secretome profiles of manganese(II)-oxidizing ascomycete fungi.</title>
        <authorList>
            <consortium name="DOE Joint Genome Institute"/>
            <person name="Zeiner C.A."/>
            <person name="Purvine S.O."/>
            <person name="Zink E.M."/>
            <person name="Wu S."/>
            <person name="Pasa-Tolic L."/>
            <person name="Chaput D.L."/>
            <person name="Haridas S."/>
            <person name="Grigoriev I.V."/>
            <person name="Santelli C.M."/>
            <person name="Hansel C.M."/>
        </authorList>
    </citation>
    <scope>NUCLEOTIDE SEQUENCE [LARGE SCALE GENOMIC DNA]</scope>
    <source>
        <strain evidence="1 2">AP3s5-JAC2a</strain>
    </source>
</reference>
<evidence type="ECO:0000313" key="2">
    <source>
        <dbReference type="Proteomes" id="UP000077069"/>
    </source>
</evidence>
<keyword evidence="2" id="KW-1185">Reference proteome</keyword>